<dbReference type="InterPro" id="IPR002016">
    <property type="entry name" value="Haem_peroxidase"/>
</dbReference>
<evidence type="ECO:0000256" key="12">
    <source>
        <dbReference type="PIRSR" id="PIRSR600823-2"/>
    </source>
</evidence>
<feature type="domain" description="Plant heme peroxidase family profile" evidence="17">
    <location>
        <begin position="23"/>
        <end position="323"/>
    </location>
</feature>
<dbReference type="FunFam" id="1.10.520.10:FF:000009">
    <property type="entry name" value="Peroxidase"/>
    <property type="match status" value="1"/>
</dbReference>
<dbReference type="GO" id="GO:0006979">
    <property type="term" value="P:response to oxidative stress"/>
    <property type="evidence" value="ECO:0007669"/>
    <property type="project" value="UniProtKB-UniRule"/>
</dbReference>
<comment type="cofactor">
    <cofactor evidence="13 16">
        <name>Ca(2+)</name>
        <dbReference type="ChEBI" id="CHEBI:29108"/>
    </cofactor>
    <text evidence="13 16">Binds 2 calcium ions per subunit.</text>
</comment>
<dbReference type="PANTHER" id="PTHR31388:SF180">
    <property type="entry name" value="PEROXIDASE"/>
    <property type="match status" value="1"/>
</dbReference>
<dbReference type="InterPro" id="IPR010255">
    <property type="entry name" value="Haem_peroxidase_sf"/>
</dbReference>
<feature type="binding site" evidence="13">
    <location>
        <position position="72"/>
    </location>
    <ligand>
        <name>Ca(2+)</name>
        <dbReference type="ChEBI" id="CHEBI:29108"/>
        <label>1</label>
    </ligand>
</feature>
<organism evidence="18 19">
    <name type="scientific">Kalanchoe fedtschenkoi</name>
    <name type="common">Lavender scallops</name>
    <name type="synonym">South American air plant</name>
    <dbReference type="NCBI Taxonomy" id="63787"/>
    <lineage>
        <taxon>Eukaryota</taxon>
        <taxon>Viridiplantae</taxon>
        <taxon>Streptophyta</taxon>
        <taxon>Embryophyta</taxon>
        <taxon>Tracheophyta</taxon>
        <taxon>Spermatophyta</taxon>
        <taxon>Magnoliopsida</taxon>
        <taxon>eudicotyledons</taxon>
        <taxon>Gunneridae</taxon>
        <taxon>Pentapetalae</taxon>
        <taxon>Saxifragales</taxon>
        <taxon>Crassulaceae</taxon>
        <taxon>Kalanchoe</taxon>
    </lineage>
</organism>
<comment type="subcellular location">
    <subcellularLocation>
        <location evidence="16">Secreted</location>
    </subcellularLocation>
</comment>
<keyword evidence="4 16" id="KW-0575">Peroxidase</keyword>
<keyword evidence="9 13" id="KW-0408">Iron</keyword>
<dbReference type="PANTHER" id="PTHR31388">
    <property type="entry name" value="PEROXIDASE 72-RELATED"/>
    <property type="match status" value="1"/>
</dbReference>
<dbReference type="SUPFAM" id="SSF48113">
    <property type="entry name" value="Heme-dependent peroxidases"/>
    <property type="match status" value="1"/>
</dbReference>
<accession>A0A7N0ZTZ2</accession>
<evidence type="ECO:0000256" key="5">
    <source>
        <dbReference type="ARBA" id="ARBA00022617"/>
    </source>
</evidence>
<evidence type="ECO:0000256" key="2">
    <source>
        <dbReference type="ARBA" id="ARBA00006873"/>
    </source>
</evidence>
<feature type="binding site" evidence="13">
    <location>
        <position position="65"/>
    </location>
    <ligand>
        <name>Ca(2+)</name>
        <dbReference type="ChEBI" id="CHEBI:29108"/>
        <label>1</label>
    </ligand>
</feature>
<keyword evidence="5 16" id="KW-0349">Heme</keyword>
<dbReference type="InterPro" id="IPR000823">
    <property type="entry name" value="Peroxidase_pln"/>
</dbReference>
<evidence type="ECO:0000256" key="9">
    <source>
        <dbReference type="ARBA" id="ARBA00023004"/>
    </source>
</evidence>
<evidence type="ECO:0000256" key="3">
    <source>
        <dbReference type="ARBA" id="ARBA00012313"/>
    </source>
</evidence>
<dbReference type="PRINTS" id="PR00461">
    <property type="entry name" value="PLPEROXIDASE"/>
</dbReference>
<evidence type="ECO:0000259" key="17">
    <source>
        <dbReference type="PROSITE" id="PS50873"/>
    </source>
</evidence>
<evidence type="ECO:0000256" key="11">
    <source>
        <dbReference type="ARBA" id="ARBA00023180"/>
    </source>
</evidence>
<keyword evidence="19" id="KW-1185">Reference proteome</keyword>
<keyword evidence="6 13" id="KW-0479">Metal-binding</keyword>
<dbReference type="GO" id="GO:0140825">
    <property type="term" value="F:lactoperoxidase activity"/>
    <property type="evidence" value="ECO:0007669"/>
    <property type="project" value="UniProtKB-EC"/>
</dbReference>
<feature type="disulfide bond" evidence="15">
    <location>
        <begin position="33"/>
        <end position="113"/>
    </location>
</feature>
<dbReference type="Proteomes" id="UP000594263">
    <property type="component" value="Unplaced"/>
</dbReference>
<dbReference type="CDD" id="cd00693">
    <property type="entry name" value="secretory_peroxidase"/>
    <property type="match status" value="1"/>
</dbReference>
<feature type="binding site" evidence="13">
    <location>
        <position position="86"/>
    </location>
    <ligand>
        <name>Ca(2+)</name>
        <dbReference type="ChEBI" id="CHEBI:29108"/>
        <label>1</label>
    </ligand>
</feature>
<feature type="binding site" evidence="12">
    <location>
        <position position="161"/>
    </location>
    <ligand>
        <name>substrate</name>
    </ligand>
</feature>
<comment type="similarity">
    <text evidence="2">Belongs to the peroxidase family. Ascorbate peroxidase subfamily.</text>
</comment>
<reference evidence="18" key="1">
    <citation type="submission" date="2021-01" db="UniProtKB">
        <authorList>
            <consortium name="EnsemblPlants"/>
        </authorList>
    </citation>
    <scope>IDENTIFICATION</scope>
</reference>
<keyword evidence="16" id="KW-0964">Secreted</keyword>
<keyword evidence="16" id="KW-0732">Signal</keyword>
<evidence type="ECO:0000256" key="14">
    <source>
        <dbReference type="PIRSR" id="PIRSR600823-4"/>
    </source>
</evidence>
<dbReference type="Gene3D" id="1.10.520.10">
    <property type="match status" value="1"/>
</dbReference>
<dbReference type="AlphaFoldDB" id="A0A7N0ZTZ2"/>
<comment type="cofactor">
    <cofactor evidence="13 16">
        <name>heme b</name>
        <dbReference type="ChEBI" id="CHEBI:60344"/>
    </cofactor>
    <text evidence="13 16">Binds 1 heme b (iron(II)-protoporphyrin IX) group per subunit.</text>
</comment>
<evidence type="ECO:0000256" key="6">
    <source>
        <dbReference type="ARBA" id="ARBA00022723"/>
    </source>
</evidence>
<feature type="disulfide bond" evidence="15">
    <location>
        <begin position="119"/>
        <end position="319"/>
    </location>
</feature>
<evidence type="ECO:0000256" key="8">
    <source>
        <dbReference type="ARBA" id="ARBA00023002"/>
    </source>
</evidence>
<evidence type="ECO:0000256" key="15">
    <source>
        <dbReference type="PIRSR" id="PIRSR600823-5"/>
    </source>
</evidence>
<proteinExistence type="inferred from homology"/>
<keyword evidence="16" id="KW-0376">Hydrogen peroxide</keyword>
<evidence type="ECO:0000256" key="10">
    <source>
        <dbReference type="ARBA" id="ARBA00023157"/>
    </source>
</evidence>
<keyword evidence="7 13" id="KW-0106">Calcium</keyword>
<keyword evidence="10 15" id="KW-1015">Disulfide bond</keyword>
<name>A0A7N0ZTZ2_KALFE</name>
<feature type="disulfide bond" evidence="15">
    <location>
        <begin position="198"/>
        <end position="230"/>
    </location>
</feature>
<feature type="binding site" evidence="13">
    <location>
        <position position="68"/>
    </location>
    <ligand>
        <name>Ca(2+)</name>
        <dbReference type="ChEBI" id="CHEBI:29108"/>
        <label>1</label>
    </ligand>
</feature>
<evidence type="ECO:0000313" key="18">
    <source>
        <dbReference type="EnsemblPlants" id="Kaladp0033s0262.1.v1.1"/>
    </source>
</evidence>
<keyword evidence="8 16" id="KW-0560">Oxidoreductase</keyword>
<evidence type="ECO:0000256" key="16">
    <source>
        <dbReference type="RuleBase" id="RU362060"/>
    </source>
</evidence>
<feature type="chain" id="PRO_5029942491" description="Peroxidase" evidence="16">
    <location>
        <begin position="23"/>
        <end position="323"/>
    </location>
</feature>
<feature type="binding site" evidence="13">
    <location>
        <position position="70"/>
    </location>
    <ligand>
        <name>Ca(2+)</name>
        <dbReference type="ChEBI" id="CHEBI:29108"/>
        <label>1</label>
    </ligand>
</feature>
<dbReference type="EnsemblPlants" id="Kaladp0033s0262.1.v1.1">
    <property type="protein sequence ID" value="Kaladp0033s0262.1.v1.1"/>
    <property type="gene ID" value="Kaladp0033s0262.v1.1"/>
</dbReference>
<feature type="binding site" evidence="13">
    <location>
        <position position="74"/>
    </location>
    <ligand>
        <name>Ca(2+)</name>
        <dbReference type="ChEBI" id="CHEBI:29108"/>
        <label>1</label>
    </ligand>
</feature>
<feature type="site" description="Transition state stabilizer" evidence="14">
    <location>
        <position position="60"/>
    </location>
</feature>
<evidence type="ECO:0000256" key="13">
    <source>
        <dbReference type="PIRSR" id="PIRSR600823-3"/>
    </source>
</evidence>
<feature type="disulfide bond" evidence="15">
    <location>
        <begin position="66"/>
        <end position="71"/>
    </location>
</feature>
<evidence type="ECO:0000256" key="1">
    <source>
        <dbReference type="ARBA" id="ARBA00000189"/>
    </source>
</evidence>
<dbReference type="Pfam" id="PF00141">
    <property type="entry name" value="peroxidase"/>
    <property type="match status" value="1"/>
</dbReference>
<dbReference type="Gramene" id="Kaladp0033s0262.1.v1.1">
    <property type="protein sequence ID" value="Kaladp0033s0262.1.v1.1"/>
    <property type="gene ID" value="Kaladp0033s0262.v1.1"/>
</dbReference>
<dbReference type="GO" id="GO:0046872">
    <property type="term" value="F:metal ion binding"/>
    <property type="evidence" value="ECO:0007669"/>
    <property type="project" value="UniProtKB-UniRule"/>
</dbReference>
<keyword evidence="11" id="KW-0325">Glycoprotein</keyword>
<evidence type="ECO:0000256" key="4">
    <source>
        <dbReference type="ARBA" id="ARBA00022559"/>
    </source>
</evidence>
<dbReference type="PROSITE" id="PS00435">
    <property type="entry name" value="PEROXIDASE_1"/>
    <property type="match status" value="1"/>
</dbReference>
<comment type="similarity">
    <text evidence="16">Belongs to the peroxidase family. Classical plant (class III) peroxidase subfamily.</text>
</comment>
<dbReference type="PROSITE" id="PS50873">
    <property type="entry name" value="PEROXIDASE_4"/>
    <property type="match status" value="1"/>
</dbReference>
<dbReference type="InterPro" id="IPR019793">
    <property type="entry name" value="Peroxidases_heam-ligand_BS"/>
</dbReference>
<feature type="binding site" description="axial binding residue" evidence="13">
    <location>
        <position position="191"/>
    </location>
    <ligand>
        <name>heme b</name>
        <dbReference type="ChEBI" id="CHEBI:60344"/>
    </ligand>
    <ligandPart>
        <name>Fe</name>
        <dbReference type="ChEBI" id="CHEBI:18248"/>
    </ligandPart>
</feature>
<comment type="catalytic activity">
    <reaction evidence="1 16">
        <text>2 a phenolic donor + H2O2 = 2 a phenolic radical donor + 2 H2O</text>
        <dbReference type="Rhea" id="RHEA:56136"/>
        <dbReference type="ChEBI" id="CHEBI:15377"/>
        <dbReference type="ChEBI" id="CHEBI:16240"/>
        <dbReference type="ChEBI" id="CHEBI:139520"/>
        <dbReference type="ChEBI" id="CHEBI:139521"/>
        <dbReference type="EC" id="1.11.1.7"/>
    </reaction>
</comment>
<evidence type="ECO:0000313" key="19">
    <source>
        <dbReference type="Proteomes" id="UP000594263"/>
    </source>
</evidence>
<dbReference type="GO" id="GO:0042744">
    <property type="term" value="P:hydrogen peroxide catabolic process"/>
    <property type="evidence" value="ECO:0007669"/>
    <property type="project" value="UniProtKB-KW"/>
</dbReference>
<sequence length="323" mass="35607">MAPKFSIFSIALFFFLAHLGSCSLDPRYYAKTCPRLHKIVASGLRKAVKTDPRIPASLLRLHFSDCFVNGCDASILLDDTKDFKGEKNAPPNWNSARGYEVIDRMKYRVEKACLSTVSCADILTLAARESVIIVSGPSWAVPLGRRDGKTASEKAANEQLPPPTEPLATLYRRFAAKGLNATDLVVLSASHSIGFTKCSSFSYRLYNYNNTGKPDPFMSPELLKQLRSACPNASATEKLYPLDPGSPYKFDLSYFNNLLSNSAVVESDQAIMSNRLSASWVVEYARNKEKFFDDFAASMVRLGNLGVIASPNGEIRRKCGSVN</sequence>
<dbReference type="GO" id="GO:0005576">
    <property type="term" value="C:extracellular region"/>
    <property type="evidence" value="ECO:0007669"/>
    <property type="project" value="UniProtKB-SubCell"/>
</dbReference>
<dbReference type="EC" id="1.11.1.7" evidence="3 16"/>
<feature type="binding site" evidence="13">
    <location>
        <position position="243"/>
    </location>
    <ligand>
        <name>Ca(2+)</name>
        <dbReference type="ChEBI" id="CHEBI:29108"/>
        <label>2</label>
    </ligand>
</feature>
<dbReference type="Gene3D" id="1.10.420.10">
    <property type="entry name" value="Peroxidase, domain 2"/>
    <property type="match status" value="1"/>
</dbReference>
<dbReference type="InterPro" id="IPR033905">
    <property type="entry name" value="Secretory_peroxidase"/>
</dbReference>
<evidence type="ECO:0000256" key="7">
    <source>
        <dbReference type="ARBA" id="ARBA00022837"/>
    </source>
</evidence>
<comment type="function">
    <text evidence="16">Removal of H(2)O(2), oxidation of toxic reductants, biosynthesis and degradation of lignin, suberization, auxin catabolism, response to environmental stresses such as wounding, pathogen attack and oxidative stress.</text>
</comment>
<dbReference type="FunFam" id="1.10.420.10:FF:000001">
    <property type="entry name" value="Peroxidase"/>
    <property type="match status" value="1"/>
</dbReference>
<dbReference type="PRINTS" id="PR00458">
    <property type="entry name" value="PEROXIDASE"/>
</dbReference>
<dbReference type="GO" id="GO:0020037">
    <property type="term" value="F:heme binding"/>
    <property type="evidence" value="ECO:0007669"/>
    <property type="project" value="UniProtKB-UniRule"/>
</dbReference>
<feature type="binding site" evidence="13">
    <location>
        <position position="251"/>
    </location>
    <ligand>
        <name>Ca(2+)</name>
        <dbReference type="ChEBI" id="CHEBI:29108"/>
        <label>2</label>
    </ligand>
</feature>
<feature type="signal peptide" evidence="16">
    <location>
        <begin position="1"/>
        <end position="22"/>
    </location>
</feature>
<protein>
    <recommendedName>
        <fullName evidence="3 16">Peroxidase</fullName>
        <ecNumber evidence="3 16">1.11.1.7</ecNumber>
    </recommendedName>
</protein>